<dbReference type="Proteomes" id="UP000541444">
    <property type="component" value="Unassembled WGS sequence"/>
</dbReference>
<proteinExistence type="predicted"/>
<name>A0A7J7MJC4_9MAGN</name>
<evidence type="ECO:0000259" key="2">
    <source>
        <dbReference type="Pfam" id="PF13456"/>
    </source>
</evidence>
<dbReference type="InterPro" id="IPR012337">
    <property type="entry name" value="RNaseH-like_sf"/>
</dbReference>
<sequence length="723" mass="80834">MRQVMINFSHRHQETVSDASWSTEPRKINPTDLVECNYESCDIASCSVHCVNGTLKWGMFLDRCHGNKDSILALPAQFNSTPQEPVAEATEDELPPECHPASSWASLMKGPSKNKGFANLVCTPPTVVEGKKILNINSGDFEEDNSIHDQLLVGHFIGRKLAYSYIKATLSALWALKGDLEMTVRRSHFFFKFSNWEDRQNALEHGSQHIASRMFILREWHPFIEYEPIEAKSLPIWVMIHDVPTQYWNQDGIGKIASLIGRPMYTDKATESKRRPFVRVCVEVMATDELPEQVSMIVDGDYTIELAVEYNWVPSRCLHCKLFGHSDSHCGDLEKDLAPEAPRAYTAALNTQKKVWRETQSHQAGKPVREKVVDTTQLPQQATESAQYTEVATTNSNKVSSTDTLNLKSKSDPIGGDYLDEGFQLSKSAMKRLRKSKRKSEKEMRKAEVREPPSKEKYSFSARGQTGSSFHSSKPKATTHKAGGHGSKAKKLNVNKFSNCPKVIRQITNDAYTRLNATIVRAADTARNKEYCGAWHLHPDYVLLKTVLLSWDPPPQGICLLNSDGSYTNSRGGTGGIIRNSEGIGIIAYAGMLEPVDIVLHEMQAILQGLETAVNLGLPRLWVNPDSTCTDKDRSRRLLRQLLKNAYMRGKESGVHQGCWGLAATVLVLSYRGVLTNSEDIPNTVKAGNQLLTKERECLFKECFGAGATNPRKVTYIARNTST</sequence>
<dbReference type="AlphaFoldDB" id="A0A7J7MJC4"/>
<dbReference type="GO" id="GO:0003676">
    <property type="term" value="F:nucleic acid binding"/>
    <property type="evidence" value="ECO:0007669"/>
    <property type="project" value="InterPro"/>
</dbReference>
<protein>
    <recommendedName>
        <fullName evidence="6">DUF4283 domain-containing protein</fullName>
    </recommendedName>
</protein>
<gene>
    <name evidence="4" type="ORF">GIB67_035740</name>
</gene>
<organism evidence="4 5">
    <name type="scientific">Kingdonia uniflora</name>
    <dbReference type="NCBI Taxonomy" id="39325"/>
    <lineage>
        <taxon>Eukaryota</taxon>
        <taxon>Viridiplantae</taxon>
        <taxon>Streptophyta</taxon>
        <taxon>Embryophyta</taxon>
        <taxon>Tracheophyta</taxon>
        <taxon>Spermatophyta</taxon>
        <taxon>Magnoliopsida</taxon>
        <taxon>Ranunculales</taxon>
        <taxon>Circaeasteraceae</taxon>
        <taxon>Kingdonia</taxon>
    </lineage>
</organism>
<dbReference type="PANTHER" id="PTHR31286:SF165">
    <property type="entry name" value="DUF4283 DOMAIN-CONTAINING PROTEIN"/>
    <property type="match status" value="1"/>
</dbReference>
<evidence type="ECO:0000313" key="5">
    <source>
        <dbReference type="Proteomes" id="UP000541444"/>
    </source>
</evidence>
<dbReference type="OrthoDB" id="1939300at2759"/>
<feature type="region of interest" description="Disordered" evidence="1">
    <location>
        <begin position="400"/>
        <end position="489"/>
    </location>
</feature>
<feature type="domain" description="DUF4283" evidence="3">
    <location>
        <begin position="149"/>
        <end position="226"/>
    </location>
</feature>
<feature type="compositionally biased region" description="Basic and acidic residues" evidence="1">
    <location>
        <begin position="440"/>
        <end position="458"/>
    </location>
</feature>
<dbReference type="Pfam" id="PF13456">
    <property type="entry name" value="RVT_3"/>
    <property type="match status" value="1"/>
</dbReference>
<dbReference type="EMBL" id="JACGCM010001441">
    <property type="protein sequence ID" value="KAF6154993.1"/>
    <property type="molecule type" value="Genomic_DNA"/>
</dbReference>
<dbReference type="CDD" id="cd06222">
    <property type="entry name" value="RNase_H_like"/>
    <property type="match status" value="1"/>
</dbReference>
<accession>A0A7J7MJC4</accession>
<dbReference type="PANTHER" id="PTHR31286">
    <property type="entry name" value="GLYCINE-RICH CELL WALL STRUCTURAL PROTEIN 1.8-LIKE"/>
    <property type="match status" value="1"/>
</dbReference>
<feature type="domain" description="RNase H type-1" evidence="2">
    <location>
        <begin position="562"/>
        <end position="627"/>
    </location>
</feature>
<dbReference type="InterPro" id="IPR044730">
    <property type="entry name" value="RNase_H-like_dom_plant"/>
</dbReference>
<reference evidence="4 5" key="1">
    <citation type="journal article" date="2020" name="IScience">
        <title>Genome Sequencing of the Endangered Kingdonia uniflora (Circaeasteraceae, Ranunculales) Reveals Potential Mechanisms of Evolutionary Specialization.</title>
        <authorList>
            <person name="Sun Y."/>
            <person name="Deng T."/>
            <person name="Zhang A."/>
            <person name="Moore M.J."/>
            <person name="Landis J.B."/>
            <person name="Lin N."/>
            <person name="Zhang H."/>
            <person name="Zhang X."/>
            <person name="Huang J."/>
            <person name="Zhang X."/>
            <person name="Sun H."/>
            <person name="Wang H."/>
        </authorList>
    </citation>
    <scope>NUCLEOTIDE SEQUENCE [LARGE SCALE GENOMIC DNA]</scope>
    <source>
        <strain evidence="4">TB1705</strain>
        <tissue evidence="4">Leaf</tissue>
    </source>
</reference>
<feature type="compositionally biased region" description="Basic residues" evidence="1">
    <location>
        <begin position="429"/>
        <end position="439"/>
    </location>
</feature>
<evidence type="ECO:0000259" key="3">
    <source>
        <dbReference type="Pfam" id="PF14111"/>
    </source>
</evidence>
<feature type="compositionally biased region" description="Polar residues" evidence="1">
    <location>
        <begin position="462"/>
        <end position="472"/>
    </location>
</feature>
<evidence type="ECO:0000313" key="4">
    <source>
        <dbReference type="EMBL" id="KAF6154993.1"/>
    </source>
</evidence>
<dbReference type="InterPro" id="IPR002156">
    <property type="entry name" value="RNaseH_domain"/>
</dbReference>
<dbReference type="InterPro" id="IPR025558">
    <property type="entry name" value="DUF4283"/>
</dbReference>
<keyword evidence="5" id="KW-1185">Reference proteome</keyword>
<evidence type="ECO:0008006" key="6">
    <source>
        <dbReference type="Google" id="ProtNLM"/>
    </source>
</evidence>
<dbReference type="SUPFAM" id="SSF53098">
    <property type="entry name" value="Ribonuclease H-like"/>
    <property type="match status" value="1"/>
</dbReference>
<comment type="caution">
    <text evidence="4">The sequence shown here is derived from an EMBL/GenBank/DDBJ whole genome shotgun (WGS) entry which is preliminary data.</text>
</comment>
<feature type="compositionally biased region" description="Basic residues" evidence="1">
    <location>
        <begin position="473"/>
        <end position="489"/>
    </location>
</feature>
<dbReference type="InterPro" id="IPR040256">
    <property type="entry name" value="At4g02000-like"/>
</dbReference>
<dbReference type="GO" id="GO:0004523">
    <property type="term" value="F:RNA-DNA hybrid ribonuclease activity"/>
    <property type="evidence" value="ECO:0007669"/>
    <property type="project" value="InterPro"/>
</dbReference>
<evidence type="ECO:0000256" key="1">
    <source>
        <dbReference type="SAM" id="MobiDB-lite"/>
    </source>
</evidence>
<dbReference type="Pfam" id="PF14111">
    <property type="entry name" value="DUF4283"/>
    <property type="match status" value="1"/>
</dbReference>